<reference evidence="3 4" key="1">
    <citation type="submission" date="2019-10" db="EMBL/GenBank/DDBJ databases">
        <authorList>
            <person name="Palmer J.M."/>
        </authorList>
    </citation>
    <scope>NUCLEOTIDE SEQUENCE [LARGE SCALE GENOMIC DNA]</scope>
    <source>
        <strain evidence="3 4">TWF718</strain>
    </source>
</reference>
<dbReference type="AlphaFoldDB" id="A0AAN8MUV4"/>
<evidence type="ECO:0000313" key="3">
    <source>
        <dbReference type="EMBL" id="KAK6332990.1"/>
    </source>
</evidence>
<accession>A0AAN8MUV4</accession>
<proteinExistence type="predicted"/>
<feature type="region of interest" description="Disordered" evidence="1">
    <location>
        <begin position="246"/>
        <end position="277"/>
    </location>
</feature>
<evidence type="ECO:0000256" key="2">
    <source>
        <dbReference type="SAM" id="Phobius"/>
    </source>
</evidence>
<organism evidence="3 4">
    <name type="scientific">Orbilia javanica</name>
    <dbReference type="NCBI Taxonomy" id="47235"/>
    <lineage>
        <taxon>Eukaryota</taxon>
        <taxon>Fungi</taxon>
        <taxon>Dikarya</taxon>
        <taxon>Ascomycota</taxon>
        <taxon>Pezizomycotina</taxon>
        <taxon>Orbiliomycetes</taxon>
        <taxon>Orbiliales</taxon>
        <taxon>Orbiliaceae</taxon>
        <taxon>Orbilia</taxon>
    </lineage>
</organism>
<feature type="transmembrane region" description="Helical" evidence="2">
    <location>
        <begin position="98"/>
        <end position="124"/>
    </location>
</feature>
<dbReference type="Proteomes" id="UP001313282">
    <property type="component" value="Unassembled WGS sequence"/>
</dbReference>
<keyword evidence="2" id="KW-0472">Membrane</keyword>
<sequence>MSLIIKVTIYADLYCSQKPLAKEINIGDCANLNGMLVRSFSVDECPPGTPDYTDILGNSTTTASSIGIPSATSSTIPPSSTPTQTSPPSTNSGSSNRMAIIGGAVGGGVGLFMIVVSLIGWFLYKRNLRKKKRMGTGWSDVPEGYGRCTGDGGPGHSGYNIGSGYSGLRPTQEIGELEATSSRGNLNAGNSYFKDQSPAGIRQKRVGGATRSASGSGIFENQVADDVALREIPRQELEAPVPIQIAVGEGQQQKNSKRLLSRRDRLPEMPKVPAVGQ</sequence>
<protein>
    <submittedName>
        <fullName evidence="3">Uncharacterized protein</fullName>
    </submittedName>
</protein>
<keyword evidence="2" id="KW-1133">Transmembrane helix</keyword>
<keyword evidence="4" id="KW-1185">Reference proteome</keyword>
<keyword evidence="2" id="KW-0812">Transmembrane</keyword>
<gene>
    <name evidence="3" type="ORF">TWF718_010816</name>
</gene>
<evidence type="ECO:0000313" key="4">
    <source>
        <dbReference type="Proteomes" id="UP001313282"/>
    </source>
</evidence>
<feature type="region of interest" description="Disordered" evidence="1">
    <location>
        <begin position="67"/>
        <end position="95"/>
    </location>
</feature>
<dbReference type="EMBL" id="JAVHNR010000009">
    <property type="protein sequence ID" value="KAK6332990.1"/>
    <property type="molecule type" value="Genomic_DNA"/>
</dbReference>
<evidence type="ECO:0000256" key="1">
    <source>
        <dbReference type="SAM" id="MobiDB-lite"/>
    </source>
</evidence>
<name>A0AAN8MUV4_9PEZI</name>
<comment type="caution">
    <text evidence="3">The sequence shown here is derived from an EMBL/GenBank/DDBJ whole genome shotgun (WGS) entry which is preliminary data.</text>
</comment>